<dbReference type="STRING" id="931890.G8JPC8"/>
<dbReference type="Proteomes" id="UP000006790">
    <property type="component" value="Chromosome 2"/>
</dbReference>
<evidence type="ECO:0000256" key="1">
    <source>
        <dbReference type="SAM" id="MobiDB-lite"/>
    </source>
</evidence>
<dbReference type="GO" id="GO:0005737">
    <property type="term" value="C:cytoplasm"/>
    <property type="evidence" value="ECO:0007669"/>
    <property type="project" value="TreeGrafter"/>
</dbReference>
<protein>
    <recommendedName>
        <fullName evidence="3">DH domain-containing protein</fullName>
    </recommendedName>
</protein>
<dbReference type="InterPro" id="IPR051492">
    <property type="entry name" value="Dynamin-Rho_GEF"/>
</dbReference>
<proteinExistence type="predicted"/>
<gene>
    <name evidence="4" type="ordered locus">Ecym_2459</name>
</gene>
<evidence type="ECO:0000256" key="2">
    <source>
        <dbReference type="SAM" id="Phobius"/>
    </source>
</evidence>
<dbReference type="FunCoup" id="G8JPC8">
    <property type="interactions" value="103"/>
</dbReference>
<evidence type="ECO:0000313" key="5">
    <source>
        <dbReference type="Proteomes" id="UP000006790"/>
    </source>
</evidence>
<dbReference type="SUPFAM" id="SSF48065">
    <property type="entry name" value="DBL homology domain (DH-domain)"/>
    <property type="match status" value="1"/>
</dbReference>
<dbReference type="GeneID" id="11470677"/>
<evidence type="ECO:0000313" key="4">
    <source>
        <dbReference type="EMBL" id="AET38186.1"/>
    </source>
</evidence>
<dbReference type="AlphaFoldDB" id="G8JPC8"/>
<dbReference type="PANTHER" id="PTHR22834">
    <property type="entry name" value="NUCLEAR FUSION PROTEIN FUS2"/>
    <property type="match status" value="1"/>
</dbReference>
<reference evidence="5" key="1">
    <citation type="journal article" date="2012" name="G3 (Bethesda)">
        <title>Pichia sorbitophila, an interspecies yeast hybrid reveals early steps of genome resolution following polyploidization.</title>
        <authorList>
            <person name="Leh Louis V."/>
            <person name="Despons L."/>
            <person name="Friedrich A."/>
            <person name="Martin T."/>
            <person name="Durrens P."/>
            <person name="Casaregola S."/>
            <person name="Neuveglise C."/>
            <person name="Fairhead C."/>
            <person name="Marck C."/>
            <person name="Cruz J.A."/>
            <person name="Straub M.L."/>
            <person name="Kugler V."/>
            <person name="Sacerdot C."/>
            <person name="Uzunov Z."/>
            <person name="Thierry A."/>
            <person name="Weiss S."/>
            <person name="Bleykasten C."/>
            <person name="De Montigny J."/>
            <person name="Jacques N."/>
            <person name="Jung P."/>
            <person name="Lemaire M."/>
            <person name="Mallet S."/>
            <person name="Morel G."/>
            <person name="Richard G.F."/>
            <person name="Sarkar A."/>
            <person name="Savel G."/>
            <person name="Schacherer J."/>
            <person name="Seret M.L."/>
            <person name="Talla E."/>
            <person name="Samson G."/>
            <person name="Jubin C."/>
            <person name="Poulain J."/>
            <person name="Vacherie B."/>
            <person name="Barbe V."/>
            <person name="Pelletier E."/>
            <person name="Sherman D.J."/>
            <person name="Westhof E."/>
            <person name="Weissenbach J."/>
            <person name="Baret P.V."/>
            <person name="Wincker P."/>
            <person name="Gaillardin C."/>
            <person name="Dujon B."/>
            <person name="Souciet J.L."/>
        </authorList>
    </citation>
    <scope>NUCLEOTIDE SEQUENCE [LARGE SCALE GENOMIC DNA]</scope>
    <source>
        <strain evidence="5">CBS 270.75 / DBVPG 7215 / KCTC 17166 / NRRL Y-17582</strain>
    </source>
</reference>
<dbReference type="eggNOG" id="ENOG502RC15">
    <property type="taxonomic scope" value="Eukaryota"/>
</dbReference>
<dbReference type="HOGENOM" id="CLU_392821_0_0_1"/>
<keyword evidence="5" id="KW-1185">Reference proteome</keyword>
<dbReference type="InParanoid" id="G8JPC8"/>
<dbReference type="PROSITE" id="PS50010">
    <property type="entry name" value="DH_2"/>
    <property type="match status" value="1"/>
</dbReference>
<organism evidence="4 5">
    <name type="scientific">Eremothecium cymbalariae (strain CBS 270.75 / DBVPG 7215 / KCTC 17166 / NRRL Y-17582)</name>
    <name type="common">Yeast</name>
    <dbReference type="NCBI Taxonomy" id="931890"/>
    <lineage>
        <taxon>Eukaryota</taxon>
        <taxon>Fungi</taxon>
        <taxon>Dikarya</taxon>
        <taxon>Ascomycota</taxon>
        <taxon>Saccharomycotina</taxon>
        <taxon>Saccharomycetes</taxon>
        <taxon>Saccharomycetales</taxon>
        <taxon>Saccharomycetaceae</taxon>
        <taxon>Eremothecium</taxon>
    </lineage>
</organism>
<dbReference type="InterPro" id="IPR000219">
    <property type="entry name" value="DH_dom"/>
</dbReference>
<dbReference type="GO" id="GO:0005085">
    <property type="term" value="F:guanyl-nucleotide exchange factor activity"/>
    <property type="evidence" value="ECO:0007669"/>
    <property type="project" value="InterPro"/>
</dbReference>
<accession>G8JPC8</accession>
<dbReference type="InterPro" id="IPR035899">
    <property type="entry name" value="DBL_dom_sf"/>
</dbReference>
<dbReference type="KEGG" id="erc:Ecym_2459"/>
<evidence type="ECO:0000259" key="3">
    <source>
        <dbReference type="PROSITE" id="PS50010"/>
    </source>
</evidence>
<dbReference type="SMART" id="SM00325">
    <property type="entry name" value="RhoGEF"/>
    <property type="match status" value="1"/>
</dbReference>
<keyword evidence="2" id="KW-0472">Membrane</keyword>
<feature type="domain" description="DH" evidence="3">
    <location>
        <begin position="154"/>
        <end position="368"/>
    </location>
</feature>
<sequence>MFTRYLVRLKCWYLDWGVFILLFIYTSEMLKSRLSIYQANFPSSGAMTPIRDYESEREPATEDQLHQNVGNPYANSLWERIGNDKQHIEVINSRANNAKRSYESSSSRHRPTSLKLDDDPSNTRTKRVDSPLLLKHFDDYLTAKSPKIDAKLLSLLDTLRKFIETEQGYCDILELANTVYRCEINNKKMKYQLLDKNKNDELLLFGDIETLSSISRLLVSQFKERVSKNLKWRDGDQLWVELRSSPGLAKNVIEDLKIAELLYFHLDRIKYLYLTYAINHRKQIRLLKELKRYNGIEFYKWYDRCLQKADSIKLEYILTQPIERLKIWAMLSEELMLYSDGIISDEASKQLSSFHNEYSTYLSRIKKSEEEYEKHENRDHSLTPTEIIKLYETCIDSKQSILTHPTKPSKSESEGTTKSFVTTTSSFYSANETEGDLNYEEQGVDRQDNLEDPRRLSSYISLFFQLRKGFRTLNEELERLNLVDIVDRQLENAKCWQRLMEFEPQSEIVREDIYMSSIYSTFIDKLHQQREQVTLLRLTQLKKLLLEPLGIIIVRTDSIKQKIDDLKVLRGDYRSFLKQKDHRDIKKEVIAKSYEAAKDELLQELPIFLELAEQSITYILLKYQSIMLQYLKILCGGENLLKKELKISKDSERELGDNFDILQMFSSSRFYTKQAVRENWQFPGIPSASRVLRKLFEL</sequence>
<keyword evidence="2" id="KW-1133">Transmembrane helix</keyword>
<dbReference type="EMBL" id="CP002498">
    <property type="protein sequence ID" value="AET38186.1"/>
    <property type="molecule type" value="Genomic_DNA"/>
</dbReference>
<dbReference type="Gene3D" id="1.20.900.10">
    <property type="entry name" value="Dbl homology (DH) domain"/>
    <property type="match status" value="1"/>
</dbReference>
<dbReference type="OMA" id="YKNDYFH"/>
<feature type="transmembrane region" description="Helical" evidence="2">
    <location>
        <begin position="12"/>
        <end position="30"/>
    </location>
</feature>
<dbReference type="GO" id="GO:0032955">
    <property type="term" value="P:regulation of division septum assembly"/>
    <property type="evidence" value="ECO:0007669"/>
    <property type="project" value="TreeGrafter"/>
</dbReference>
<feature type="region of interest" description="Disordered" evidence="1">
    <location>
        <begin position="99"/>
        <end position="125"/>
    </location>
</feature>
<dbReference type="GO" id="GO:0031991">
    <property type="term" value="P:regulation of actomyosin contractile ring contraction"/>
    <property type="evidence" value="ECO:0007669"/>
    <property type="project" value="TreeGrafter"/>
</dbReference>
<dbReference type="RefSeq" id="XP_003645003.1">
    <property type="nucleotide sequence ID" value="XM_003644955.1"/>
</dbReference>
<name>G8JPC8_ERECY</name>
<dbReference type="PANTHER" id="PTHR22834:SF20">
    <property type="entry name" value="SH3 DOMAIN-CONTAINING PROTEIN"/>
    <property type="match status" value="1"/>
</dbReference>
<dbReference type="OrthoDB" id="10256089at2759"/>
<keyword evidence="2" id="KW-0812">Transmembrane</keyword>